<feature type="transmembrane region" description="Helical" evidence="7">
    <location>
        <begin position="25"/>
        <end position="42"/>
    </location>
</feature>
<evidence type="ECO:0000256" key="4">
    <source>
        <dbReference type="ARBA" id="ARBA00023002"/>
    </source>
</evidence>
<dbReference type="GO" id="GO:0005506">
    <property type="term" value="F:iron ion binding"/>
    <property type="evidence" value="ECO:0007669"/>
    <property type="project" value="InterPro"/>
</dbReference>
<keyword evidence="9" id="KW-1185">Reference proteome</keyword>
<reference evidence="8 9" key="1">
    <citation type="journal article" date="2015" name="Mol. Plant Microbe Interact.">
        <title>Genome, transcriptome, and functional analyses of Penicillium expansum provide new insights into secondary metabolism and pathogenicity.</title>
        <authorList>
            <person name="Ballester A.R."/>
            <person name="Marcet-Houben M."/>
            <person name="Levin E."/>
            <person name="Sela N."/>
            <person name="Selma-Lazaro C."/>
            <person name="Carmona L."/>
            <person name="Wisniewski M."/>
            <person name="Droby S."/>
            <person name="Gonzalez-Candelas L."/>
            <person name="Gabaldon T."/>
        </authorList>
    </citation>
    <scope>NUCLEOTIDE SEQUENCE [LARGE SCALE GENOMIC DNA]</scope>
    <source>
        <strain evidence="8 9">MD-8</strain>
    </source>
</reference>
<dbReference type="PhylomeDB" id="A0A0A2IYC9"/>
<dbReference type="RefSeq" id="XP_016597089.1">
    <property type="nucleotide sequence ID" value="XM_016746300.1"/>
</dbReference>
<keyword evidence="7" id="KW-1133">Transmembrane helix</keyword>
<keyword evidence="3" id="KW-0479">Metal-binding</keyword>
<evidence type="ECO:0000256" key="2">
    <source>
        <dbReference type="ARBA" id="ARBA00010617"/>
    </source>
</evidence>
<sequence>MASSVVLLLSSSLWSDKLGSSSVSFVTASVTTFLLSLVLYFYRELSQTFNKRPSHFVARSWLDSWAQPKVNAPLVEVKNNDYREALARGSTQYPTSAYRIKHFPGEIVIIPNQCLDVIKNSTDTKLSFQQGSYDFFLGDHTGITGHEKATASLLRGHLGRLLDKVYTVVDDEAIRAIKTQVGECEEWTELALFPVAVKMIIMVSQRVFVGEPLCRDEQWIKAITVMTQGAFASVPDLWPAHPLLRPFIAWRHPKLHAVREAKKEAKRIIQPVIQKRLEDSKKPDFTPPDDLIQLVMDTIKGDKGKDVDFQITAQVGTSRAALFTTASTVTHLMYDLTSRPEYIEPLREEVLALGDVPMNRVNVAKLRKMDSFIRECQRFVLFMLVGTIRKVTSPFTMADGTHLPVGVLVGVDTNHNVFKHSTLENPEVFDGFRFERLRNEPNSDSKFQAVGTGNDHLVFGLGTQACPGRFFAIHEAKVVLARFLKYYDFKLSDTTAPNPMGTAAGVLTVVDPTTKFWFKKRAN</sequence>
<dbReference type="GO" id="GO:0016705">
    <property type="term" value="F:oxidoreductase activity, acting on paired donors, with incorporation or reduction of molecular oxygen"/>
    <property type="evidence" value="ECO:0007669"/>
    <property type="project" value="InterPro"/>
</dbReference>
<dbReference type="STRING" id="27334.A0A0A2IYC9"/>
<dbReference type="PANTHER" id="PTHR46206">
    <property type="entry name" value="CYTOCHROME P450"/>
    <property type="match status" value="1"/>
</dbReference>
<evidence type="ECO:0000256" key="7">
    <source>
        <dbReference type="SAM" id="Phobius"/>
    </source>
</evidence>
<dbReference type="InterPro" id="IPR001128">
    <property type="entry name" value="Cyt_P450"/>
</dbReference>
<comment type="cofactor">
    <cofactor evidence="1">
        <name>heme</name>
        <dbReference type="ChEBI" id="CHEBI:30413"/>
    </cofactor>
</comment>
<gene>
    <name evidence="8" type="ORF">PEX2_090300</name>
</gene>
<dbReference type="GO" id="GO:0004497">
    <property type="term" value="F:monooxygenase activity"/>
    <property type="evidence" value="ECO:0007669"/>
    <property type="project" value="UniProtKB-KW"/>
</dbReference>
<evidence type="ECO:0000256" key="1">
    <source>
        <dbReference type="ARBA" id="ARBA00001971"/>
    </source>
</evidence>
<dbReference type="GeneID" id="27681720"/>
<dbReference type="AlphaFoldDB" id="A0A0A2IYC9"/>
<name>A0A0A2IYC9_PENEN</name>
<dbReference type="Proteomes" id="UP000030143">
    <property type="component" value="Unassembled WGS sequence"/>
</dbReference>
<dbReference type="VEuPathDB" id="FungiDB:PEXP_014230"/>
<dbReference type="GO" id="GO:0043386">
    <property type="term" value="P:mycotoxin biosynthetic process"/>
    <property type="evidence" value="ECO:0007669"/>
    <property type="project" value="UniProtKB-ARBA"/>
</dbReference>
<dbReference type="EMBL" id="JQFZ01000214">
    <property type="protein sequence ID" value="KGO54777.1"/>
    <property type="molecule type" value="Genomic_DNA"/>
</dbReference>
<accession>A0A0A2IYC9</accession>
<evidence type="ECO:0000313" key="9">
    <source>
        <dbReference type="Proteomes" id="UP000030143"/>
    </source>
</evidence>
<protein>
    <submittedName>
        <fullName evidence="8">Cytochrome P450</fullName>
    </submittedName>
</protein>
<dbReference type="CDD" id="cd11041">
    <property type="entry name" value="CYP503A1-like"/>
    <property type="match status" value="1"/>
</dbReference>
<dbReference type="PANTHER" id="PTHR46206:SF6">
    <property type="entry name" value="CYTOCHROME P450 MONOOXYGENASE AN1598-RELATED"/>
    <property type="match status" value="1"/>
</dbReference>
<comment type="caution">
    <text evidence="8">The sequence shown here is derived from an EMBL/GenBank/DDBJ whole genome shotgun (WGS) entry which is preliminary data.</text>
</comment>
<dbReference type="Pfam" id="PF00067">
    <property type="entry name" value="p450"/>
    <property type="match status" value="1"/>
</dbReference>
<evidence type="ECO:0000313" key="8">
    <source>
        <dbReference type="EMBL" id="KGO54777.1"/>
    </source>
</evidence>
<dbReference type="GO" id="GO:0020037">
    <property type="term" value="F:heme binding"/>
    <property type="evidence" value="ECO:0007669"/>
    <property type="project" value="InterPro"/>
</dbReference>
<evidence type="ECO:0000256" key="5">
    <source>
        <dbReference type="ARBA" id="ARBA00023004"/>
    </source>
</evidence>
<dbReference type="SUPFAM" id="SSF48264">
    <property type="entry name" value="Cytochrome P450"/>
    <property type="match status" value="1"/>
</dbReference>
<keyword evidence="5" id="KW-0408">Iron</keyword>
<proteinExistence type="inferred from homology"/>
<keyword evidence="7" id="KW-0472">Membrane</keyword>
<comment type="similarity">
    <text evidence="2">Belongs to the cytochrome P450 family.</text>
</comment>
<evidence type="ECO:0000256" key="6">
    <source>
        <dbReference type="ARBA" id="ARBA00023033"/>
    </source>
</evidence>
<keyword evidence="6" id="KW-0503">Monooxygenase</keyword>
<keyword evidence="4" id="KW-0560">Oxidoreductase</keyword>
<dbReference type="InterPro" id="IPR036396">
    <property type="entry name" value="Cyt_P450_sf"/>
</dbReference>
<dbReference type="Gene3D" id="1.10.630.10">
    <property type="entry name" value="Cytochrome P450"/>
    <property type="match status" value="1"/>
</dbReference>
<organism evidence="8 9">
    <name type="scientific">Penicillium expansum</name>
    <name type="common">Blue mold rot fungus</name>
    <dbReference type="NCBI Taxonomy" id="27334"/>
    <lineage>
        <taxon>Eukaryota</taxon>
        <taxon>Fungi</taxon>
        <taxon>Dikarya</taxon>
        <taxon>Ascomycota</taxon>
        <taxon>Pezizomycotina</taxon>
        <taxon>Eurotiomycetes</taxon>
        <taxon>Eurotiomycetidae</taxon>
        <taxon>Eurotiales</taxon>
        <taxon>Aspergillaceae</taxon>
        <taxon>Penicillium</taxon>
    </lineage>
</organism>
<keyword evidence="7" id="KW-0812">Transmembrane</keyword>
<dbReference type="HOGENOM" id="CLU_022195_0_2_1"/>
<dbReference type="OrthoDB" id="1844152at2759"/>
<evidence type="ECO:0000256" key="3">
    <source>
        <dbReference type="ARBA" id="ARBA00022723"/>
    </source>
</evidence>